<dbReference type="HOGENOM" id="CLU_1497610_0_0_1"/>
<evidence type="ECO:0000313" key="3">
    <source>
        <dbReference type="Proteomes" id="UP000008068"/>
    </source>
</evidence>
<dbReference type="eggNOG" id="ENOG502TK9F">
    <property type="taxonomic scope" value="Eukaryota"/>
</dbReference>
<sequence>MPFTSKWPPRKLFGKSVNIKTLNFDKEPATEFEGPDYYPIGSDSNSSSSSCYETLTEESYDSTVPKQDKPGIFSRIRGFFKRKKAPAKSQTIVSIVGKDDENVINTNETKSQNVKIKKEELKNGVENEAYNEENIAKNALQTRFSDAPCSSATNSGQPRLAEVTQVINCMGKYSENLCIVFRDPVKTISMLDSKSNGRNW</sequence>
<feature type="region of interest" description="Disordered" evidence="1">
    <location>
        <begin position="29"/>
        <end position="53"/>
    </location>
</feature>
<proteinExistence type="predicted"/>
<dbReference type="InParanoid" id="G0MAF0"/>
<evidence type="ECO:0000256" key="1">
    <source>
        <dbReference type="SAM" id="MobiDB-lite"/>
    </source>
</evidence>
<dbReference type="Proteomes" id="UP000008068">
    <property type="component" value="Unassembled WGS sequence"/>
</dbReference>
<organism evidence="3">
    <name type="scientific">Caenorhabditis brenneri</name>
    <name type="common">Nematode worm</name>
    <dbReference type="NCBI Taxonomy" id="135651"/>
    <lineage>
        <taxon>Eukaryota</taxon>
        <taxon>Metazoa</taxon>
        <taxon>Ecdysozoa</taxon>
        <taxon>Nematoda</taxon>
        <taxon>Chromadorea</taxon>
        <taxon>Rhabditida</taxon>
        <taxon>Rhabditina</taxon>
        <taxon>Rhabditomorpha</taxon>
        <taxon>Rhabditoidea</taxon>
        <taxon>Rhabditidae</taxon>
        <taxon>Peloderinae</taxon>
        <taxon>Caenorhabditis</taxon>
    </lineage>
</organism>
<dbReference type="AlphaFoldDB" id="G0MAF0"/>
<reference evidence="3" key="1">
    <citation type="submission" date="2011-07" db="EMBL/GenBank/DDBJ databases">
        <authorList>
            <consortium name="Caenorhabditis brenneri Sequencing and Analysis Consortium"/>
            <person name="Wilson R.K."/>
        </authorList>
    </citation>
    <scope>NUCLEOTIDE SEQUENCE [LARGE SCALE GENOMIC DNA]</scope>
    <source>
        <strain evidence="3">PB2801</strain>
    </source>
</reference>
<accession>G0MAF0</accession>
<name>G0MAF0_CAEBE</name>
<protein>
    <submittedName>
        <fullName evidence="2">Uncharacterized protein</fullName>
    </submittedName>
</protein>
<keyword evidence="3" id="KW-1185">Reference proteome</keyword>
<dbReference type="OrthoDB" id="10591202at2759"/>
<evidence type="ECO:0000313" key="2">
    <source>
        <dbReference type="EMBL" id="EGT40549.1"/>
    </source>
</evidence>
<gene>
    <name evidence="2" type="ORF">CAEBREN_14430</name>
</gene>
<dbReference type="EMBL" id="GL379788">
    <property type="protein sequence ID" value="EGT40549.1"/>
    <property type="molecule type" value="Genomic_DNA"/>
</dbReference>